<gene>
    <name evidence="1" type="ORF">MSP1404_LOCUS11390</name>
</gene>
<dbReference type="EMBL" id="HBEV01014628">
    <property type="protein sequence ID" value="CAD8593986.1"/>
    <property type="molecule type" value="Transcribed_RNA"/>
</dbReference>
<organism evidence="1">
    <name type="scientific">Micromonas pusilla</name>
    <name type="common">Picoplanktonic green alga</name>
    <name type="synonym">Chromulina pusilla</name>
    <dbReference type="NCBI Taxonomy" id="38833"/>
    <lineage>
        <taxon>Eukaryota</taxon>
        <taxon>Viridiplantae</taxon>
        <taxon>Chlorophyta</taxon>
        <taxon>Mamiellophyceae</taxon>
        <taxon>Mamiellales</taxon>
        <taxon>Mamiellaceae</taxon>
        <taxon>Micromonas</taxon>
    </lineage>
</organism>
<proteinExistence type="predicted"/>
<reference evidence="1" key="1">
    <citation type="submission" date="2021-01" db="EMBL/GenBank/DDBJ databases">
        <authorList>
            <person name="Corre E."/>
            <person name="Pelletier E."/>
            <person name="Niang G."/>
            <person name="Scheremetjew M."/>
            <person name="Finn R."/>
            <person name="Kale V."/>
            <person name="Holt S."/>
            <person name="Cochrane G."/>
            <person name="Meng A."/>
            <person name="Brown T."/>
            <person name="Cohen L."/>
        </authorList>
    </citation>
    <scope>NUCLEOTIDE SEQUENCE</scope>
    <source>
        <strain evidence="1">CCMP494</strain>
    </source>
</reference>
<accession>A0A7S0KW32</accession>
<name>A0A7S0KW32_MICPS</name>
<protein>
    <submittedName>
        <fullName evidence="1">Uncharacterized protein</fullName>
    </submittedName>
</protein>
<dbReference type="AlphaFoldDB" id="A0A7S0KW32"/>
<sequence length="101" mass="11093">MAFFIACYSEIHVHSGPNKSAKIGIEMMCSDPNDLAGIKGGHLYCVATLWGREWQLYFHSIYARHFLLFGSGLSNPQAGSYPLNLLLLAENGRSAAFMGPI</sequence>
<evidence type="ECO:0000313" key="1">
    <source>
        <dbReference type="EMBL" id="CAD8593986.1"/>
    </source>
</evidence>